<accession>A0ABQ3M2T1</accession>
<comment type="caution">
    <text evidence="1">The sequence shown here is derived from an EMBL/GenBank/DDBJ whole genome shotgun (WGS) entry which is preliminary data.</text>
</comment>
<gene>
    <name evidence="1" type="ORF">GCM10017774_12700</name>
</gene>
<protein>
    <submittedName>
        <fullName evidence="1">Uncharacterized protein</fullName>
    </submittedName>
</protein>
<proteinExistence type="predicted"/>
<sequence>MTILVDRAMAAARAGRRTTITTEPPEWAALSHRDRIAHSIAFVLEVPLCWVFVTDPPGRFRTGRGRPAKDYVIVKEPGPGTGPWRFIPDLDRGQGWLMIERRRSGKVTFRVDALADIADWVVPAGRYWPEKVDLDPFTHHVDCTCENGAISAQTAIFNSVGVDWTAGGGQDLVGPGHLSQFTYQATINTVSYILTAYPTDDPEQRLDWWCGMRELGFLRPVGLHSSPRDAALWVFALADASDYFWGEDTKTYPATRP</sequence>
<keyword evidence="2" id="KW-1185">Reference proteome</keyword>
<organism evidence="1 2">
    <name type="scientific">Lentzea cavernae</name>
    <dbReference type="NCBI Taxonomy" id="2020703"/>
    <lineage>
        <taxon>Bacteria</taxon>
        <taxon>Bacillati</taxon>
        <taxon>Actinomycetota</taxon>
        <taxon>Actinomycetes</taxon>
        <taxon>Pseudonocardiales</taxon>
        <taxon>Pseudonocardiaceae</taxon>
        <taxon>Lentzea</taxon>
    </lineage>
</organism>
<dbReference type="Proteomes" id="UP000605568">
    <property type="component" value="Unassembled WGS sequence"/>
</dbReference>
<evidence type="ECO:0000313" key="2">
    <source>
        <dbReference type="Proteomes" id="UP000605568"/>
    </source>
</evidence>
<dbReference type="EMBL" id="BNAR01000002">
    <property type="protein sequence ID" value="GHH32181.1"/>
    <property type="molecule type" value="Genomic_DNA"/>
</dbReference>
<dbReference type="RefSeq" id="WP_191296586.1">
    <property type="nucleotide sequence ID" value="NZ_BNAR01000002.1"/>
</dbReference>
<evidence type="ECO:0000313" key="1">
    <source>
        <dbReference type="EMBL" id="GHH32181.1"/>
    </source>
</evidence>
<reference evidence="2" key="1">
    <citation type="journal article" date="2019" name="Int. J. Syst. Evol. Microbiol.">
        <title>The Global Catalogue of Microorganisms (GCM) 10K type strain sequencing project: providing services to taxonomists for standard genome sequencing and annotation.</title>
        <authorList>
            <consortium name="The Broad Institute Genomics Platform"/>
            <consortium name="The Broad Institute Genome Sequencing Center for Infectious Disease"/>
            <person name="Wu L."/>
            <person name="Ma J."/>
        </authorList>
    </citation>
    <scope>NUCLEOTIDE SEQUENCE [LARGE SCALE GENOMIC DNA]</scope>
    <source>
        <strain evidence="2">CGMCC 4.7367</strain>
    </source>
</reference>
<name>A0ABQ3M2T1_9PSEU</name>